<sequence length="146" mass="15452">MMMAVSHAAAEEISNMEDVPKLKDPVAIADFEALDIRVGRIVLAELIPDPDHGNKPSRKYLSLVVDLGNEKRRVVSAVRSIVDVEDAIGKAVLMAANVEEETILGLPSRGKLLSGSNFSKEPMPRTLRTVLLGGGGVPPGSAVSGL</sequence>
<dbReference type="SUPFAM" id="SSF50249">
    <property type="entry name" value="Nucleic acid-binding proteins"/>
    <property type="match status" value="1"/>
</dbReference>
<dbReference type="InParanoid" id="D7G8W1"/>
<organism evidence="5 6">
    <name type="scientific">Ectocarpus siliculosus</name>
    <name type="common">Brown alga</name>
    <name type="synonym">Conferva siliculosa</name>
    <dbReference type="NCBI Taxonomy" id="2880"/>
    <lineage>
        <taxon>Eukaryota</taxon>
        <taxon>Sar</taxon>
        <taxon>Stramenopiles</taxon>
        <taxon>Ochrophyta</taxon>
        <taxon>PX clade</taxon>
        <taxon>Phaeophyceae</taxon>
        <taxon>Ectocarpales</taxon>
        <taxon>Ectocarpaceae</taxon>
        <taxon>Ectocarpus</taxon>
    </lineage>
</organism>
<dbReference type="AlphaFoldDB" id="D7G8W1"/>
<dbReference type="PROSITE" id="PS50886">
    <property type="entry name" value="TRBD"/>
    <property type="match status" value="1"/>
</dbReference>
<keyword evidence="6" id="KW-1185">Reference proteome</keyword>
<keyword evidence="2 3" id="KW-0694">RNA-binding</keyword>
<dbReference type="EMBL" id="FN649735">
    <property type="protein sequence ID" value="CBJ28129.1"/>
    <property type="molecule type" value="Genomic_DNA"/>
</dbReference>
<name>D7G8W1_ECTSI</name>
<dbReference type="InterPro" id="IPR051270">
    <property type="entry name" value="Tyrosine-tRNA_ligase_regulator"/>
</dbReference>
<accession>D7G8W1</accession>
<proteinExistence type="predicted"/>
<dbReference type="Pfam" id="PF01588">
    <property type="entry name" value="tRNA_bind"/>
    <property type="match status" value="1"/>
</dbReference>
<dbReference type="eggNOG" id="ENOG502ST4W">
    <property type="taxonomic scope" value="Eukaryota"/>
</dbReference>
<gene>
    <name evidence="5" type="ORF">Esi_0092_0047</name>
</gene>
<evidence type="ECO:0000256" key="3">
    <source>
        <dbReference type="PROSITE-ProRule" id="PRU00209"/>
    </source>
</evidence>
<dbReference type="InterPro" id="IPR002547">
    <property type="entry name" value="tRNA-bd_dom"/>
</dbReference>
<evidence type="ECO:0000256" key="1">
    <source>
        <dbReference type="ARBA" id="ARBA00022555"/>
    </source>
</evidence>
<dbReference type="OrthoDB" id="1896555at2759"/>
<dbReference type="Proteomes" id="UP000002630">
    <property type="component" value="Linkage Group LG10"/>
</dbReference>
<dbReference type="Gene3D" id="2.40.50.140">
    <property type="entry name" value="Nucleic acid-binding proteins"/>
    <property type="match status" value="1"/>
</dbReference>
<dbReference type="InterPro" id="IPR012340">
    <property type="entry name" value="NA-bd_OB-fold"/>
</dbReference>
<dbReference type="GO" id="GO:0000049">
    <property type="term" value="F:tRNA binding"/>
    <property type="evidence" value="ECO:0007669"/>
    <property type="project" value="UniProtKB-UniRule"/>
</dbReference>
<evidence type="ECO:0000259" key="4">
    <source>
        <dbReference type="PROSITE" id="PS50886"/>
    </source>
</evidence>
<evidence type="ECO:0000313" key="5">
    <source>
        <dbReference type="EMBL" id="CBJ28129.1"/>
    </source>
</evidence>
<keyword evidence="1 3" id="KW-0820">tRNA-binding</keyword>
<reference evidence="5 6" key="1">
    <citation type="journal article" date="2010" name="Nature">
        <title>The Ectocarpus genome and the independent evolution of multicellularity in brown algae.</title>
        <authorList>
            <person name="Cock J.M."/>
            <person name="Sterck L."/>
            <person name="Rouze P."/>
            <person name="Scornet D."/>
            <person name="Allen A.E."/>
            <person name="Amoutzias G."/>
            <person name="Anthouard V."/>
            <person name="Artiguenave F."/>
            <person name="Aury J.M."/>
            <person name="Badger J.H."/>
            <person name="Beszteri B."/>
            <person name="Billiau K."/>
            <person name="Bonnet E."/>
            <person name="Bothwell J.H."/>
            <person name="Bowler C."/>
            <person name="Boyen C."/>
            <person name="Brownlee C."/>
            <person name="Carrano C.J."/>
            <person name="Charrier B."/>
            <person name="Cho G.Y."/>
            <person name="Coelho S.M."/>
            <person name="Collen J."/>
            <person name="Corre E."/>
            <person name="Da Silva C."/>
            <person name="Delage L."/>
            <person name="Delaroque N."/>
            <person name="Dittami S.M."/>
            <person name="Doulbeau S."/>
            <person name="Elias M."/>
            <person name="Farnham G."/>
            <person name="Gachon C.M."/>
            <person name="Gschloessl B."/>
            <person name="Heesch S."/>
            <person name="Jabbari K."/>
            <person name="Jubin C."/>
            <person name="Kawai H."/>
            <person name="Kimura K."/>
            <person name="Kloareg B."/>
            <person name="Kupper F.C."/>
            <person name="Lang D."/>
            <person name="Le Bail A."/>
            <person name="Leblanc C."/>
            <person name="Lerouge P."/>
            <person name="Lohr M."/>
            <person name="Lopez P.J."/>
            <person name="Martens C."/>
            <person name="Maumus F."/>
            <person name="Michel G."/>
            <person name="Miranda-Saavedra D."/>
            <person name="Morales J."/>
            <person name="Moreau H."/>
            <person name="Motomura T."/>
            <person name="Nagasato C."/>
            <person name="Napoli C.A."/>
            <person name="Nelson D.R."/>
            <person name="Nyvall-Collen P."/>
            <person name="Peters A.F."/>
            <person name="Pommier C."/>
            <person name="Potin P."/>
            <person name="Poulain J."/>
            <person name="Quesneville H."/>
            <person name="Read B."/>
            <person name="Rensing S.A."/>
            <person name="Ritter A."/>
            <person name="Rousvoal S."/>
            <person name="Samanta M."/>
            <person name="Samson G."/>
            <person name="Schroeder D.C."/>
            <person name="Segurens B."/>
            <person name="Strittmatter M."/>
            <person name="Tonon T."/>
            <person name="Tregear J.W."/>
            <person name="Valentin K."/>
            <person name="von Dassow P."/>
            <person name="Yamagishi T."/>
            <person name="Van de Peer Y."/>
            <person name="Wincker P."/>
        </authorList>
    </citation>
    <scope>NUCLEOTIDE SEQUENCE [LARGE SCALE GENOMIC DNA]</scope>
    <source>
        <strain evidence="6">Ec32 / CCAP1310/4</strain>
    </source>
</reference>
<protein>
    <recommendedName>
        <fullName evidence="4">tRNA-binding domain-containing protein</fullName>
    </recommendedName>
</protein>
<dbReference type="PANTHER" id="PTHR11586:SF37">
    <property type="entry name" value="TRNA-BINDING DOMAIN-CONTAINING PROTEIN"/>
    <property type="match status" value="1"/>
</dbReference>
<feature type="domain" description="TRNA-binding" evidence="4">
    <location>
        <begin position="30"/>
        <end position="144"/>
    </location>
</feature>
<dbReference type="PANTHER" id="PTHR11586">
    <property type="entry name" value="TRNA-AMINOACYLATION COFACTOR ARC1 FAMILY MEMBER"/>
    <property type="match status" value="1"/>
</dbReference>
<evidence type="ECO:0000256" key="2">
    <source>
        <dbReference type="ARBA" id="ARBA00022884"/>
    </source>
</evidence>
<dbReference type="EMBL" id="FN649160">
    <property type="protein sequence ID" value="CBJ28129.1"/>
    <property type="molecule type" value="Genomic_DNA"/>
</dbReference>
<evidence type="ECO:0000313" key="6">
    <source>
        <dbReference type="Proteomes" id="UP000002630"/>
    </source>
</evidence>